<evidence type="ECO:0000313" key="3">
    <source>
        <dbReference type="Proteomes" id="UP000694892"/>
    </source>
</evidence>
<dbReference type="Proteomes" id="UP000694892">
    <property type="component" value="Chromosome 7L"/>
</dbReference>
<evidence type="ECO:0000256" key="1">
    <source>
        <dbReference type="SAM" id="SignalP"/>
    </source>
</evidence>
<reference evidence="3" key="1">
    <citation type="journal article" date="2016" name="Nature">
        <title>Genome evolution in the allotetraploid frog Xenopus laevis.</title>
        <authorList>
            <person name="Session A.M."/>
            <person name="Uno Y."/>
            <person name="Kwon T."/>
            <person name="Chapman J.A."/>
            <person name="Toyoda A."/>
            <person name="Takahashi S."/>
            <person name="Fukui A."/>
            <person name="Hikosaka A."/>
            <person name="Suzuki A."/>
            <person name="Kondo M."/>
            <person name="van Heeringen S.J."/>
            <person name="Quigley I."/>
            <person name="Heinz S."/>
            <person name="Ogino H."/>
            <person name="Ochi H."/>
            <person name="Hellsten U."/>
            <person name="Lyons J.B."/>
            <person name="Simakov O."/>
            <person name="Putnam N."/>
            <person name="Stites J."/>
            <person name="Kuroki Y."/>
            <person name="Tanaka T."/>
            <person name="Michiue T."/>
            <person name="Watanabe M."/>
            <person name="Bogdanovic O."/>
            <person name="Lister R."/>
            <person name="Georgiou G."/>
            <person name="Paranjpe S.S."/>
            <person name="van Kruijsbergen I."/>
            <person name="Shu S."/>
            <person name="Carlson J."/>
            <person name="Kinoshita T."/>
            <person name="Ohta Y."/>
            <person name="Mawaribuchi S."/>
            <person name="Jenkins J."/>
            <person name="Grimwood J."/>
            <person name="Schmutz J."/>
            <person name="Mitros T."/>
            <person name="Mozaffari S.V."/>
            <person name="Suzuki Y."/>
            <person name="Haramoto Y."/>
            <person name="Yamamoto T.S."/>
            <person name="Takagi C."/>
            <person name="Heald R."/>
            <person name="Miller K."/>
            <person name="Haudenschild C."/>
            <person name="Kitzman J."/>
            <person name="Nakayama T."/>
            <person name="Izutsu Y."/>
            <person name="Robert J."/>
            <person name="Fortriede J."/>
            <person name="Burns K."/>
            <person name="Lotay V."/>
            <person name="Karimi K."/>
            <person name="Yasuoka Y."/>
            <person name="Dichmann D.S."/>
            <person name="Flajnik M.F."/>
            <person name="Houston D.W."/>
            <person name="Shendure J."/>
            <person name="DuPasquier L."/>
            <person name="Vize P.D."/>
            <person name="Zorn A.M."/>
            <person name="Ito M."/>
            <person name="Marcotte E.M."/>
            <person name="Wallingford J.B."/>
            <person name="Ito Y."/>
            <person name="Asashima M."/>
            <person name="Ueno N."/>
            <person name="Matsuda Y."/>
            <person name="Veenstra G.J."/>
            <person name="Fujiyama A."/>
            <person name="Harland R.M."/>
            <person name="Taira M."/>
            <person name="Rokhsar D.S."/>
        </authorList>
    </citation>
    <scope>NUCLEOTIDE SEQUENCE [LARGE SCALE GENOMIC DNA]</scope>
    <source>
        <strain evidence="3">J</strain>
    </source>
</reference>
<evidence type="ECO:0000313" key="2">
    <source>
        <dbReference type="EMBL" id="OCT71179.1"/>
    </source>
</evidence>
<accession>A0A974HAU5</accession>
<gene>
    <name evidence="2" type="ORF">XELAEV_18034156mg</name>
</gene>
<dbReference type="EMBL" id="CM004478">
    <property type="protein sequence ID" value="OCT71179.1"/>
    <property type="molecule type" value="Genomic_DNA"/>
</dbReference>
<proteinExistence type="predicted"/>
<dbReference type="AlphaFoldDB" id="A0A974HAU5"/>
<keyword evidence="1" id="KW-0732">Signal</keyword>
<feature type="chain" id="PRO_5037363442" evidence="1">
    <location>
        <begin position="24"/>
        <end position="107"/>
    </location>
</feature>
<organism evidence="2 3">
    <name type="scientific">Xenopus laevis</name>
    <name type="common">African clawed frog</name>
    <dbReference type="NCBI Taxonomy" id="8355"/>
    <lineage>
        <taxon>Eukaryota</taxon>
        <taxon>Metazoa</taxon>
        <taxon>Chordata</taxon>
        <taxon>Craniata</taxon>
        <taxon>Vertebrata</taxon>
        <taxon>Euteleostomi</taxon>
        <taxon>Amphibia</taxon>
        <taxon>Batrachia</taxon>
        <taxon>Anura</taxon>
        <taxon>Pipoidea</taxon>
        <taxon>Pipidae</taxon>
        <taxon>Xenopodinae</taxon>
        <taxon>Xenopus</taxon>
        <taxon>Xenopus</taxon>
    </lineage>
</organism>
<feature type="signal peptide" evidence="1">
    <location>
        <begin position="1"/>
        <end position="23"/>
    </location>
</feature>
<name>A0A974HAU5_XENLA</name>
<sequence>MRPPNSLFLLLIVLSLFLPPFLSRGSQNKVQLDIREYDYDGDYRPEGVQRMREIFFIESSSDTREPLDMIVPEDQISGHVTQCHTLHPTLCTFCLVVAMVLHGILGY</sequence>
<protein>
    <submittedName>
        <fullName evidence="2">Uncharacterized protein</fullName>
    </submittedName>
</protein>